<keyword evidence="3" id="KW-1185">Reference proteome</keyword>
<dbReference type="Proteomes" id="UP001385951">
    <property type="component" value="Unassembled WGS sequence"/>
</dbReference>
<evidence type="ECO:0000313" key="2">
    <source>
        <dbReference type="EMBL" id="KAK7692301.1"/>
    </source>
</evidence>
<name>A0AAW0GFW4_9APHY</name>
<accession>A0AAW0GFW4</accession>
<feature type="compositionally biased region" description="Acidic residues" evidence="1">
    <location>
        <begin position="495"/>
        <end position="507"/>
    </location>
</feature>
<feature type="compositionally biased region" description="Low complexity" evidence="1">
    <location>
        <begin position="401"/>
        <end position="418"/>
    </location>
</feature>
<dbReference type="AlphaFoldDB" id="A0AAW0GFW4"/>
<protein>
    <submittedName>
        <fullName evidence="2">Uncharacterized protein</fullName>
    </submittedName>
</protein>
<feature type="region of interest" description="Disordered" evidence="1">
    <location>
        <begin position="491"/>
        <end position="531"/>
    </location>
</feature>
<feature type="compositionally biased region" description="Basic and acidic residues" evidence="1">
    <location>
        <begin position="827"/>
        <end position="839"/>
    </location>
</feature>
<feature type="region of interest" description="Disordered" evidence="1">
    <location>
        <begin position="747"/>
        <end position="864"/>
    </location>
</feature>
<feature type="compositionally biased region" description="Pro residues" evidence="1">
    <location>
        <begin position="782"/>
        <end position="792"/>
    </location>
</feature>
<comment type="caution">
    <text evidence="2">The sequence shown here is derived from an EMBL/GenBank/DDBJ whole genome shotgun (WGS) entry which is preliminary data.</text>
</comment>
<evidence type="ECO:0000256" key="1">
    <source>
        <dbReference type="SAM" id="MobiDB-lite"/>
    </source>
</evidence>
<sequence>MIVTTAPDDGLVPEQKEYLRKFFQAYLDGVTPAARRAVAIKAGVELARECTITSKDECSKLRKSVIAYLYDRLIRDDSHIKPERYGFLKKVTGRTLWARSRWEDLKPLIQAYKDTKNKHSLTAYNAITKEGWKNLAKVERDVWIEEAKVMNEGRGSEESKALYGDLVYTEFINNILVSAQRWFGSHMIIISSRPSIALDTQHANSIKETRPLHTWQSTFLQQFRNPFIWNVKEYPPWTAQMNDREAQNLSLITFDSQGEPLMPPLNKYPYAKDRAKVLTKFWAIHCCMSRCHPSCAPPYIDFPNTGHLYLEDIFFPPEALAGEKALYLRKPGQLGAERLHHWFVHILALQERYLSGEPGVLPFRWKGIKVDEHTVADANYTRSWMIAFAQGIHPTARETSDSPAATIPASTSTPADTPMEPATGTSRPSRPVRKSTKGRKPSEANEESEAETEETTEDEDFEQVDLMMAGQDEDDDEEEEEDDFYTSARKQLLSEDGDDPAEDDDGEAREQAVMNKGKGVAGRTTQLYSNPRLTPAAEPVIDVLDDLETMLNELEDNPPIPPLTGPPPFSPPNWISTDGTKKAAFLRSLSTDSNYLALVDFYVKQNDSVTLTSAAFPWVDWNSSRIHLPVEYHRENGKLTAMLQYMNEWKKSPQAVFRSSGKLEEHLLFIGLLHRDIHAAHFNFDAEATSVQKPPYFEQTILTMRVFDIIGACLKKIAENIPLEQDTVAPSQPGIVEASAASALQSISTAPAPPPYPVPRMKQRSTVPKGKQGPALLRREPSPLPHTPPPRTSSPVAESSKMPTNKRTKKKDDLVQELEEPTNIRRSGREHNPPKRFLDGETAVTQPARGRGRGKGGRGGRGGR</sequence>
<feature type="compositionally biased region" description="Basic residues" evidence="1">
    <location>
        <begin position="850"/>
        <end position="864"/>
    </location>
</feature>
<gene>
    <name evidence="2" type="ORF">QCA50_003926</name>
</gene>
<organism evidence="2 3">
    <name type="scientific">Cerrena zonata</name>
    <dbReference type="NCBI Taxonomy" id="2478898"/>
    <lineage>
        <taxon>Eukaryota</taxon>
        <taxon>Fungi</taxon>
        <taxon>Dikarya</taxon>
        <taxon>Basidiomycota</taxon>
        <taxon>Agaricomycotina</taxon>
        <taxon>Agaricomycetes</taxon>
        <taxon>Polyporales</taxon>
        <taxon>Cerrenaceae</taxon>
        <taxon>Cerrena</taxon>
    </lineage>
</organism>
<feature type="compositionally biased region" description="Acidic residues" evidence="1">
    <location>
        <begin position="444"/>
        <end position="463"/>
    </location>
</feature>
<proteinExistence type="predicted"/>
<reference evidence="2 3" key="1">
    <citation type="submission" date="2022-09" db="EMBL/GenBank/DDBJ databases">
        <authorList>
            <person name="Palmer J.M."/>
        </authorList>
    </citation>
    <scope>NUCLEOTIDE SEQUENCE [LARGE SCALE GENOMIC DNA]</scope>
    <source>
        <strain evidence="2 3">DSM 7382</strain>
    </source>
</reference>
<evidence type="ECO:0000313" key="3">
    <source>
        <dbReference type="Proteomes" id="UP001385951"/>
    </source>
</evidence>
<feature type="region of interest" description="Disordered" evidence="1">
    <location>
        <begin position="395"/>
        <end position="463"/>
    </location>
</feature>
<feature type="compositionally biased region" description="Basic residues" evidence="1">
    <location>
        <begin position="430"/>
        <end position="439"/>
    </location>
</feature>
<dbReference type="EMBL" id="JASBNA010000004">
    <property type="protein sequence ID" value="KAK7692301.1"/>
    <property type="molecule type" value="Genomic_DNA"/>
</dbReference>